<accession>A0A6J5SST1</accession>
<name>A0A6J5SST1_9CAUD</name>
<protein>
    <submittedName>
        <fullName evidence="1">HTH_XRE domain containing protein</fullName>
    </submittedName>
</protein>
<dbReference type="InterPro" id="IPR001387">
    <property type="entry name" value="Cro/C1-type_HTH"/>
</dbReference>
<organism evidence="1">
    <name type="scientific">uncultured Caudovirales phage</name>
    <dbReference type="NCBI Taxonomy" id="2100421"/>
    <lineage>
        <taxon>Viruses</taxon>
        <taxon>Duplodnaviria</taxon>
        <taxon>Heunggongvirae</taxon>
        <taxon>Uroviricota</taxon>
        <taxon>Caudoviricetes</taxon>
        <taxon>Peduoviridae</taxon>
        <taxon>Maltschvirus</taxon>
        <taxon>Maltschvirus maltsch</taxon>
    </lineage>
</organism>
<evidence type="ECO:0000313" key="1">
    <source>
        <dbReference type="EMBL" id="CAB4218622.1"/>
    </source>
</evidence>
<dbReference type="EMBL" id="LR797460">
    <property type="protein sequence ID" value="CAB4218622.1"/>
    <property type="molecule type" value="Genomic_DNA"/>
</dbReference>
<dbReference type="SUPFAM" id="SSF47413">
    <property type="entry name" value="lambda repressor-like DNA-binding domains"/>
    <property type="match status" value="1"/>
</dbReference>
<dbReference type="InterPro" id="IPR010982">
    <property type="entry name" value="Lambda_DNA-bd_dom_sf"/>
</dbReference>
<dbReference type="CDD" id="cd00093">
    <property type="entry name" value="HTH_XRE"/>
    <property type="match status" value="1"/>
</dbReference>
<dbReference type="GO" id="GO:0003677">
    <property type="term" value="F:DNA binding"/>
    <property type="evidence" value="ECO:0007669"/>
    <property type="project" value="InterPro"/>
</dbReference>
<gene>
    <name evidence="1" type="ORF">UFOVP1596_32</name>
</gene>
<reference evidence="1" key="1">
    <citation type="submission" date="2020-05" db="EMBL/GenBank/DDBJ databases">
        <authorList>
            <person name="Chiriac C."/>
            <person name="Salcher M."/>
            <person name="Ghai R."/>
            <person name="Kavagutti S V."/>
        </authorList>
    </citation>
    <scope>NUCLEOTIDE SEQUENCE</scope>
</reference>
<sequence length="146" mass="16756">MNIQTERVKIFIQKLREGDLSIGLSSHKMTEIAEKIQISPQLLNKSVNGTRKVKPYELQGFVKEFGMNPDFASGRSEEMFQEGYFSNGNSEYPFITKSNEDKHRLMNEFLDKISPQIKGTFSLEPGVEYNPDSMKVARIVFKINID</sequence>
<proteinExistence type="predicted"/>